<dbReference type="Pfam" id="PF07811">
    <property type="entry name" value="TadE"/>
    <property type="match status" value="1"/>
</dbReference>
<feature type="domain" description="TadE-like" evidence="2">
    <location>
        <begin position="9"/>
        <end position="51"/>
    </location>
</feature>
<evidence type="ECO:0000256" key="1">
    <source>
        <dbReference type="SAM" id="Phobius"/>
    </source>
</evidence>
<reference evidence="3" key="1">
    <citation type="submission" date="2022-05" db="EMBL/GenBank/DDBJ databases">
        <title>Genomic analysis of Brachybacterium sp. CBA3104.</title>
        <authorList>
            <person name="Roh S.W."/>
            <person name="Kim Y.B."/>
            <person name="Kim Y."/>
        </authorList>
    </citation>
    <scope>NUCLEOTIDE SEQUENCE</scope>
    <source>
        <strain evidence="3">CBA3104</strain>
        <plasmid evidence="3">pCBA3104-01</plasmid>
    </source>
</reference>
<organism evidence="3 4">
    <name type="scientific">Brachybacterium kimchii</name>
    <dbReference type="NCBI Taxonomy" id="2942909"/>
    <lineage>
        <taxon>Bacteria</taxon>
        <taxon>Bacillati</taxon>
        <taxon>Actinomycetota</taxon>
        <taxon>Actinomycetes</taxon>
        <taxon>Micrococcales</taxon>
        <taxon>Dermabacteraceae</taxon>
        <taxon>Brachybacterium</taxon>
    </lineage>
</organism>
<proteinExistence type="predicted"/>
<keyword evidence="4" id="KW-1185">Reference proteome</keyword>
<accession>A0ABY4NBA3</accession>
<dbReference type="Proteomes" id="UP001055868">
    <property type="component" value="Plasmid pCBA3104-01"/>
</dbReference>
<feature type="transmembrane region" description="Helical" evidence="1">
    <location>
        <begin position="12"/>
        <end position="36"/>
    </location>
</feature>
<keyword evidence="1" id="KW-0812">Transmembrane</keyword>
<gene>
    <name evidence="3" type="ORF">M4486_19760</name>
</gene>
<evidence type="ECO:0000313" key="3">
    <source>
        <dbReference type="EMBL" id="UQN31829.1"/>
    </source>
</evidence>
<evidence type="ECO:0000313" key="4">
    <source>
        <dbReference type="Proteomes" id="UP001055868"/>
    </source>
</evidence>
<sequence>MTRRDLERGAASTEVVILAPVFMLILGLLVVGAGIAQGQQSVTTAANSSARAASLAVNQQDATGRVQEAFTRELSQQGKTCTSVSVHVDASAFTSTPGEVSTVHSTIQCTITYGQLISVPGLAGTKTITVETASPLDSYRERS</sequence>
<name>A0ABY4NBA3_9MICO</name>
<dbReference type="RefSeq" id="WP_249481253.1">
    <property type="nucleotide sequence ID" value="NZ_CP097219.1"/>
</dbReference>
<keyword evidence="1" id="KW-1133">Transmembrane helix</keyword>
<geneLocation type="plasmid" evidence="3 4">
    <name>pCBA3104-01</name>
</geneLocation>
<dbReference type="EMBL" id="CP097219">
    <property type="protein sequence ID" value="UQN31829.1"/>
    <property type="molecule type" value="Genomic_DNA"/>
</dbReference>
<evidence type="ECO:0000259" key="2">
    <source>
        <dbReference type="Pfam" id="PF07811"/>
    </source>
</evidence>
<dbReference type="InterPro" id="IPR012495">
    <property type="entry name" value="TadE-like_dom"/>
</dbReference>
<keyword evidence="1" id="KW-0472">Membrane</keyword>
<keyword evidence="3" id="KW-0614">Plasmid</keyword>
<protein>
    <submittedName>
        <fullName evidence="3">Pilus assembly protein</fullName>
    </submittedName>
</protein>